<keyword evidence="2" id="KW-1185">Reference proteome</keyword>
<proteinExistence type="predicted"/>
<dbReference type="EMBL" id="CAJZBQ010000043">
    <property type="protein sequence ID" value="CAG9327442.1"/>
    <property type="molecule type" value="Genomic_DNA"/>
</dbReference>
<organism evidence="1 2">
    <name type="scientific">Blepharisma stoltei</name>
    <dbReference type="NCBI Taxonomy" id="1481888"/>
    <lineage>
        <taxon>Eukaryota</taxon>
        <taxon>Sar</taxon>
        <taxon>Alveolata</taxon>
        <taxon>Ciliophora</taxon>
        <taxon>Postciliodesmatophora</taxon>
        <taxon>Heterotrichea</taxon>
        <taxon>Heterotrichida</taxon>
        <taxon>Blepharismidae</taxon>
        <taxon>Blepharisma</taxon>
    </lineage>
</organism>
<protein>
    <submittedName>
        <fullName evidence="1">Uncharacterized protein</fullName>
    </submittedName>
</protein>
<comment type="caution">
    <text evidence="1">The sequence shown here is derived from an EMBL/GenBank/DDBJ whole genome shotgun (WGS) entry which is preliminary data.</text>
</comment>
<name>A0AAU9JSC7_9CILI</name>
<dbReference type="AlphaFoldDB" id="A0AAU9JSC7"/>
<evidence type="ECO:0000313" key="2">
    <source>
        <dbReference type="Proteomes" id="UP001162131"/>
    </source>
</evidence>
<evidence type="ECO:0000313" key="1">
    <source>
        <dbReference type="EMBL" id="CAG9327442.1"/>
    </source>
</evidence>
<sequence>MLKLTHSNYRNSLWYHSKRIFKARCQLEHKEFLIATLSIIINNNYFSHLNPTATKALKTLWDAFCKFNYITD</sequence>
<accession>A0AAU9JSC7</accession>
<reference evidence="1" key="1">
    <citation type="submission" date="2021-09" db="EMBL/GenBank/DDBJ databases">
        <authorList>
            <consortium name="AG Swart"/>
            <person name="Singh M."/>
            <person name="Singh A."/>
            <person name="Seah K."/>
            <person name="Emmerich C."/>
        </authorList>
    </citation>
    <scope>NUCLEOTIDE SEQUENCE</scope>
    <source>
        <strain evidence="1">ATCC30299</strain>
    </source>
</reference>
<dbReference type="Proteomes" id="UP001162131">
    <property type="component" value="Unassembled WGS sequence"/>
</dbReference>
<gene>
    <name evidence="1" type="ORF">BSTOLATCC_MIC43477</name>
</gene>